<dbReference type="STRING" id="1941349.STSP1_00497"/>
<evidence type="ECO:0000313" key="5">
    <source>
        <dbReference type="Proteomes" id="UP000193334"/>
    </source>
</evidence>
<dbReference type="KEGG" id="pbp:STSP1_00497"/>
<feature type="compositionally biased region" description="Basic residues" evidence="1">
    <location>
        <begin position="150"/>
        <end position="160"/>
    </location>
</feature>
<dbReference type="InterPro" id="IPR002469">
    <property type="entry name" value="Peptidase_S9B_N"/>
</dbReference>
<dbReference type="EMBL" id="CP021023">
    <property type="protein sequence ID" value="ARN56126.1"/>
    <property type="molecule type" value="Genomic_DNA"/>
</dbReference>
<dbReference type="PANTHER" id="PTHR11731">
    <property type="entry name" value="PROTEASE FAMILY S9B,C DIPEPTIDYL-PEPTIDASE IV-RELATED"/>
    <property type="match status" value="1"/>
</dbReference>
<feature type="domain" description="Dipeptidylpeptidase IV N-terminal" evidence="3">
    <location>
        <begin position="140"/>
        <end position="478"/>
    </location>
</feature>
<accession>A0A1W6LK47</accession>
<dbReference type="Pfam" id="PF00930">
    <property type="entry name" value="DPPIV_N"/>
    <property type="match status" value="1"/>
</dbReference>
<protein>
    <submittedName>
        <fullName evidence="4">Prolyl tripeptidyl peptidase</fullName>
        <ecNumber evidence="4">3.4.14.12</ecNumber>
    </submittedName>
</protein>
<dbReference type="RefSeq" id="WP_085754840.1">
    <property type="nucleotide sequence ID" value="NZ_CP021023.1"/>
</dbReference>
<evidence type="ECO:0000259" key="2">
    <source>
        <dbReference type="Pfam" id="PF00326"/>
    </source>
</evidence>
<name>A0A1W6LK47_9BACT</name>
<feature type="domain" description="Peptidase S9 prolyl oligopeptidase catalytic" evidence="2">
    <location>
        <begin position="566"/>
        <end position="754"/>
    </location>
</feature>
<evidence type="ECO:0000313" key="4">
    <source>
        <dbReference type="EMBL" id="ARN56126.1"/>
    </source>
</evidence>
<organism evidence="4 5">
    <name type="scientific">Sedimentisphaera salicampi</name>
    <dbReference type="NCBI Taxonomy" id="1941349"/>
    <lineage>
        <taxon>Bacteria</taxon>
        <taxon>Pseudomonadati</taxon>
        <taxon>Planctomycetota</taxon>
        <taxon>Phycisphaerae</taxon>
        <taxon>Sedimentisphaerales</taxon>
        <taxon>Sedimentisphaeraceae</taxon>
        <taxon>Sedimentisphaera</taxon>
    </lineage>
</organism>
<dbReference type="PANTHER" id="PTHR11731:SF193">
    <property type="entry name" value="DIPEPTIDYL PEPTIDASE 9"/>
    <property type="match status" value="1"/>
</dbReference>
<keyword evidence="5" id="KW-1185">Reference proteome</keyword>
<dbReference type="AlphaFoldDB" id="A0A1W6LK47"/>
<dbReference type="Pfam" id="PF00326">
    <property type="entry name" value="Peptidase_S9"/>
    <property type="match status" value="1"/>
</dbReference>
<reference evidence="5" key="1">
    <citation type="submission" date="2017-04" db="EMBL/GenBank/DDBJ databases">
        <title>Comparative genomics and description of representatives of a novel lineage of planctomycetes thriving in anoxic sediments.</title>
        <authorList>
            <person name="Spring S."/>
            <person name="Bunk B."/>
            <person name="Sproer C."/>
        </authorList>
    </citation>
    <scope>NUCLEOTIDE SEQUENCE [LARGE SCALE GENOMIC DNA]</scope>
    <source>
        <strain evidence="5">ST-PulAB-D4</strain>
    </source>
</reference>
<dbReference type="InterPro" id="IPR029058">
    <property type="entry name" value="AB_hydrolase_fold"/>
</dbReference>
<sequence>MRIIFNFLLLLTAVCIAGDVLEMYKKADESITKRNRGLSFTDSVNPNWIRGTSNFWYKRNLPDGNEYILVRPDKELRKKAFNHKDLAEKLSKETGKEYSPLKLPFNQISLSKDFKQISFRAEGEKFAYNLETSVLKKVESEDNKAEQKQKNTKKKHRKSAGKVSPNGKWRAFRRNHNLWFENMETGEKFAASEDGKLLNAYASSVPAPQKITDEDFLRGGEAIKTNFTGSWSPDSKYFACYRVNLEDCGWLHIVKNAPKDSARPELYSFVYPMGADENVPECSPYVFCPSEKTAKKCSVKPVYRLYYGGAAGINWDRNSETFTYLWRARGYKEARYIEVNAETAEPRIIISEKTDTTLPPMYRQVYKLKTKAEILWTSEQNGWNQLYSVSRNSGEVTLLTPAPFFTKKIYFVNEKERFAVVGAAAHEEGDPYYRYIYKVDLDGKGMKQLTPKPGNHKVKFGPQHKFFIDSSSTVQNPPEICLRNMDGEKVLGLEKADTSKLLETGWEPPIKFKTKAANGETDIYGNLFLPKDKDPKKAYPVLEHVYTGPHSYYTRKHFRPWCWEEVYTKLGFAVIRVDPRGTGCRSKKFHDYSYKNLGGSGIDDRIAAIKHMAEKYPCIDASKVGCFGGSAGGYDAARSLLIRPKFYSAAVAVSGNHDHRNDKAWWTEAWMGYPDEGHYKAQSNVTAAENLEGDLLLIHGDMDKNVHISASLQLAEALIKANKDFDLIAAVNSGHGCPELYYERRRWDYFTEHLRGVQPPKEYKIGGK</sequence>
<feature type="region of interest" description="Disordered" evidence="1">
    <location>
        <begin position="138"/>
        <end position="167"/>
    </location>
</feature>
<dbReference type="InterPro" id="IPR050278">
    <property type="entry name" value="Serine_Prot_S9B/DPPIV"/>
</dbReference>
<feature type="compositionally biased region" description="Basic and acidic residues" evidence="1">
    <location>
        <begin position="138"/>
        <end position="149"/>
    </location>
</feature>
<proteinExistence type="predicted"/>
<dbReference type="EC" id="3.4.14.12" evidence="4"/>
<dbReference type="SUPFAM" id="SSF82171">
    <property type="entry name" value="DPP6 N-terminal domain-like"/>
    <property type="match status" value="1"/>
</dbReference>
<dbReference type="GO" id="GO:0008239">
    <property type="term" value="F:dipeptidyl-peptidase activity"/>
    <property type="evidence" value="ECO:0007669"/>
    <property type="project" value="TreeGrafter"/>
</dbReference>
<dbReference type="GO" id="GO:0008236">
    <property type="term" value="F:serine-type peptidase activity"/>
    <property type="evidence" value="ECO:0007669"/>
    <property type="project" value="InterPro"/>
</dbReference>
<dbReference type="Gene3D" id="2.140.10.30">
    <property type="entry name" value="Dipeptidylpeptidase IV, N-terminal domain"/>
    <property type="match status" value="1"/>
</dbReference>
<evidence type="ECO:0000259" key="3">
    <source>
        <dbReference type="Pfam" id="PF00930"/>
    </source>
</evidence>
<dbReference type="SUPFAM" id="SSF53474">
    <property type="entry name" value="alpha/beta-Hydrolases"/>
    <property type="match status" value="1"/>
</dbReference>
<dbReference type="Gene3D" id="3.40.50.1820">
    <property type="entry name" value="alpha/beta hydrolase"/>
    <property type="match status" value="1"/>
</dbReference>
<gene>
    <name evidence="4" type="primary">ptpA</name>
    <name evidence="4" type="ORF">STSP1_00497</name>
</gene>
<dbReference type="GO" id="GO:0006508">
    <property type="term" value="P:proteolysis"/>
    <property type="evidence" value="ECO:0007669"/>
    <property type="project" value="InterPro"/>
</dbReference>
<dbReference type="InterPro" id="IPR001375">
    <property type="entry name" value="Peptidase_S9_cat"/>
</dbReference>
<evidence type="ECO:0000256" key="1">
    <source>
        <dbReference type="SAM" id="MobiDB-lite"/>
    </source>
</evidence>
<keyword evidence="4" id="KW-0378">Hydrolase</keyword>
<dbReference type="Proteomes" id="UP000193334">
    <property type="component" value="Chromosome"/>
</dbReference>